<feature type="region of interest" description="Disordered" evidence="3">
    <location>
        <begin position="390"/>
        <end position="435"/>
    </location>
</feature>
<sequence length="1033" mass="111692">MDYPRHYEGCPLLTMEVIHHFLRSSESWLSLGQENVLLMHCERGGWPVLAFMLASLLIYRKQYTGEQRTLDMIYKQAPRELLHLLSPLNPLLSQIRYLQYVSRRNVASEWPPLDRALTLDCVIIRFIPNFDGEGGCRPIFRIYGQDPFLVSDRTPKVLFSTPKRSKTVRHYKDLLSINALNLFTMYRPLKHVSNYACNGEERKGLHGVDMNPYHGYQNPDPDLIGSCNPFGSGSCKKFLIGDVVLECISLHDDMEREEMVFRVMFNTAIIRPNILIISRDEIDMLWGAKDQFPRDFRAEVLFSDMDAADSRVPIDLSCFEEKDGLPVEAFAKVKEIFSSVNWLVPKIDAAVNVLHQIAASNVVQEKLDTLRAFESDTKSSINWVLGDQSVPLLEPSPHADGARQKAEPETSETFPEAGHSSLVPQPTVETPPTISGNLLSTHSLCTAPPIASSTPPLLALPLKEDVATGTKSPPPPPPPPPPTANPPPTMPLKDSSIDIRQQLAPCPSPTLPPPPTPPPPSQPLKDKTTARTGPCLPPNLPPPHPPSAMSLRGNQAVRIGSPSPPTPPPPPTPPLKDNSTIITGPPPPPPPPATPPLKENSTIRAGPPPPPPPLPSRQASGPAISASVPPPPPPLAPSSSSKLLQTAPDSASCVPSAPPPPYPSVKGSIGDQSLSKSPSPAPPTPAPPFCSPSGTKGRGLSRPVSSRNNQTKKLKPLHWLKLTRAVQGSLWAEAQKSGEASKAPEIDMSELESLFSTVVPNSDQRRAGRGSGSRCSLGQKPDKAQLENSTIRAGPPPPPPPLPSRQASGPTISALVLLLPPPPVPSSSCKLLQTAPESASCVPSAPPPPVPSVKVSIGDQSLSKSPSPTPPTLAPPFSSPSGTKGRGLSRPISSRNNQTKKLKPFHWLKLTRAVRGSLWAEAEKSGEASKAPEIDMSELESLFSAAVPNLDQGGAGRRSGSHSSLGQKPDKVQLIEHRRAYNCEIMLLKVKVPLPQLLTRAFADACRRGFKKGVGKFEDLQRSLKNNFEFSRI</sequence>
<feature type="compositionally biased region" description="Pro residues" evidence="3">
    <location>
        <begin position="506"/>
        <end position="522"/>
    </location>
</feature>
<dbReference type="SMART" id="SM01326">
    <property type="entry name" value="PTEN_C2"/>
    <property type="match status" value="1"/>
</dbReference>
<comment type="caution">
    <text evidence="6">The sequence shown here is derived from an EMBL/GenBank/DDBJ whole genome shotgun (WGS) entry which is preliminary data.</text>
</comment>
<keyword evidence="7" id="KW-1185">Reference proteome</keyword>
<dbReference type="AlphaFoldDB" id="A0A4S4E2G0"/>
<evidence type="ECO:0008006" key="8">
    <source>
        <dbReference type="Google" id="ProtNLM"/>
    </source>
</evidence>
<dbReference type="InterPro" id="IPR014020">
    <property type="entry name" value="Tensin_C2-dom"/>
</dbReference>
<feature type="compositionally biased region" description="Low complexity" evidence="3">
    <location>
        <begin position="637"/>
        <end position="655"/>
    </location>
</feature>
<dbReference type="PROSITE" id="PS51444">
    <property type="entry name" value="FH2"/>
    <property type="match status" value="1"/>
</dbReference>
<dbReference type="SUPFAM" id="SSF101447">
    <property type="entry name" value="Formin homology 2 domain (FH2 domain)"/>
    <property type="match status" value="1"/>
</dbReference>
<evidence type="ECO:0000259" key="4">
    <source>
        <dbReference type="PROSITE" id="PS51182"/>
    </source>
</evidence>
<feature type="compositionally biased region" description="Pro residues" evidence="3">
    <location>
        <begin position="584"/>
        <end position="595"/>
    </location>
</feature>
<feature type="compositionally biased region" description="Pro residues" evidence="3">
    <location>
        <begin position="606"/>
        <end position="615"/>
    </location>
</feature>
<dbReference type="SUPFAM" id="SSF49562">
    <property type="entry name" value="C2 domain (Calcium/lipid-binding domain, CaLB)"/>
    <property type="match status" value="1"/>
</dbReference>
<dbReference type="InterPro" id="IPR035892">
    <property type="entry name" value="C2_domain_sf"/>
</dbReference>
<protein>
    <recommendedName>
        <fullName evidence="8">Formin-like protein</fullName>
    </recommendedName>
</protein>
<organism evidence="6 7">
    <name type="scientific">Camellia sinensis var. sinensis</name>
    <name type="common">China tea</name>
    <dbReference type="NCBI Taxonomy" id="542762"/>
    <lineage>
        <taxon>Eukaryota</taxon>
        <taxon>Viridiplantae</taxon>
        <taxon>Streptophyta</taxon>
        <taxon>Embryophyta</taxon>
        <taxon>Tracheophyta</taxon>
        <taxon>Spermatophyta</taxon>
        <taxon>Magnoliopsida</taxon>
        <taxon>eudicotyledons</taxon>
        <taxon>Gunneridae</taxon>
        <taxon>Pentapetalae</taxon>
        <taxon>asterids</taxon>
        <taxon>Ericales</taxon>
        <taxon>Theaceae</taxon>
        <taxon>Camellia</taxon>
    </lineage>
</organism>
<evidence type="ECO:0000256" key="3">
    <source>
        <dbReference type="SAM" id="MobiDB-lite"/>
    </source>
</evidence>
<dbReference type="Gene3D" id="1.20.58.2220">
    <property type="entry name" value="Formin, FH2 domain"/>
    <property type="match status" value="2"/>
</dbReference>
<evidence type="ECO:0000313" key="7">
    <source>
        <dbReference type="Proteomes" id="UP000306102"/>
    </source>
</evidence>
<evidence type="ECO:0000313" key="6">
    <source>
        <dbReference type="EMBL" id="THG09614.1"/>
    </source>
</evidence>
<feature type="region of interest" description="Disordered" evidence="3">
    <location>
        <begin position="757"/>
        <end position="900"/>
    </location>
</feature>
<feature type="compositionally biased region" description="Pro residues" evidence="3">
    <location>
        <begin position="679"/>
        <end position="690"/>
    </location>
</feature>
<dbReference type="Gene3D" id="2.60.40.1110">
    <property type="match status" value="2"/>
</dbReference>
<dbReference type="Gene3D" id="3.90.190.10">
    <property type="entry name" value="Protein tyrosine phosphatase superfamily"/>
    <property type="match status" value="1"/>
</dbReference>
<dbReference type="InterPro" id="IPR015425">
    <property type="entry name" value="FH2_Formin"/>
</dbReference>
<feature type="compositionally biased region" description="Pro residues" evidence="3">
    <location>
        <begin position="867"/>
        <end position="878"/>
    </location>
</feature>
<dbReference type="InterPro" id="IPR029021">
    <property type="entry name" value="Prot-tyrosine_phosphatase-like"/>
</dbReference>
<name>A0A4S4E2G0_CAMSN</name>
<dbReference type="EMBL" id="SDRB02008369">
    <property type="protein sequence ID" value="THG09614.1"/>
    <property type="molecule type" value="Genomic_DNA"/>
</dbReference>
<feature type="compositionally biased region" description="Pro residues" evidence="3">
    <location>
        <begin position="562"/>
        <end position="574"/>
    </location>
</feature>
<accession>A0A4S4E2G0</accession>
<dbReference type="STRING" id="542762.A0A4S4E2G0"/>
<feature type="region of interest" description="Disordered" evidence="3">
    <location>
        <begin position="466"/>
        <end position="719"/>
    </location>
</feature>
<dbReference type="PROSITE" id="PS51182">
    <property type="entry name" value="C2_TENSIN"/>
    <property type="match status" value="1"/>
</dbReference>
<evidence type="ECO:0000256" key="2">
    <source>
        <dbReference type="ARBA" id="ARBA00022912"/>
    </source>
</evidence>
<reference evidence="6 7" key="1">
    <citation type="journal article" date="2018" name="Proc. Natl. Acad. Sci. U.S.A.">
        <title>Draft genome sequence of Camellia sinensis var. sinensis provides insights into the evolution of the tea genome and tea quality.</title>
        <authorList>
            <person name="Wei C."/>
            <person name="Yang H."/>
            <person name="Wang S."/>
            <person name="Zhao J."/>
            <person name="Liu C."/>
            <person name="Gao L."/>
            <person name="Xia E."/>
            <person name="Lu Y."/>
            <person name="Tai Y."/>
            <person name="She G."/>
            <person name="Sun J."/>
            <person name="Cao H."/>
            <person name="Tong W."/>
            <person name="Gao Q."/>
            <person name="Li Y."/>
            <person name="Deng W."/>
            <person name="Jiang X."/>
            <person name="Wang W."/>
            <person name="Chen Q."/>
            <person name="Zhang S."/>
            <person name="Li H."/>
            <person name="Wu J."/>
            <person name="Wang P."/>
            <person name="Li P."/>
            <person name="Shi C."/>
            <person name="Zheng F."/>
            <person name="Jian J."/>
            <person name="Huang B."/>
            <person name="Shan D."/>
            <person name="Shi M."/>
            <person name="Fang C."/>
            <person name="Yue Y."/>
            <person name="Li F."/>
            <person name="Li D."/>
            <person name="Wei S."/>
            <person name="Han B."/>
            <person name="Jiang C."/>
            <person name="Yin Y."/>
            <person name="Xia T."/>
            <person name="Zhang Z."/>
            <person name="Bennetzen J.L."/>
            <person name="Zhao S."/>
            <person name="Wan X."/>
        </authorList>
    </citation>
    <scope>NUCLEOTIDE SEQUENCE [LARGE SCALE GENOMIC DNA]</scope>
    <source>
        <strain evidence="7">cv. Shuchazao</strain>
        <tissue evidence="6">Leaf</tissue>
    </source>
</reference>
<dbReference type="PANTHER" id="PTHR45733:SF8">
    <property type="entry name" value="FORMIN-J"/>
    <property type="match status" value="1"/>
</dbReference>
<feature type="compositionally biased region" description="Pro residues" evidence="3">
    <location>
        <begin position="535"/>
        <end position="546"/>
    </location>
</feature>
<feature type="domain" description="FH2" evidence="5">
    <location>
        <begin position="892"/>
        <end position="1033"/>
    </location>
</feature>
<feature type="domain" description="C2 tensin-type" evidence="4">
    <location>
        <begin position="114"/>
        <end position="305"/>
    </location>
</feature>
<dbReference type="Proteomes" id="UP000306102">
    <property type="component" value="Unassembled WGS sequence"/>
</dbReference>
<dbReference type="InterPro" id="IPR042201">
    <property type="entry name" value="FH2_Formin_sf"/>
</dbReference>
<dbReference type="SUPFAM" id="SSF52799">
    <property type="entry name" value="(Phosphotyrosine protein) phosphatases II"/>
    <property type="match status" value="1"/>
</dbReference>
<gene>
    <name evidence="6" type="ORF">TEA_027936</name>
</gene>
<feature type="compositionally biased region" description="Pro residues" evidence="3">
    <location>
        <begin position="472"/>
        <end position="490"/>
    </location>
</feature>
<evidence type="ECO:0000256" key="1">
    <source>
        <dbReference type="ARBA" id="ARBA00006468"/>
    </source>
</evidence>
<comment type="similarity">
    <text evidence="1">Belongs to the formin-like family. Class-II subfamily.</text>
</comment>
<dbReference type="InterPro" id="IPR051144">
    <property type="entry name" value="Formin_homology_domain"/>
</dbReference>
<dbReference type="Pfam" id="PF02181">
    <property type="entry name" value="FH2"/>
    <property type="match status" value="1"/>
</dbReference>
<keyword evidence="2" id="KW-0904">Protein phosphatase</keyword>
<dbReference type="Pfam" id="PF10409">
    <property type="entry name" value="PTEN_C2"/>
    <property type="match status" value="2"/>
</dbReference>
<keyword evidence="2" id="KW-0378">Hydrolase</keyword>
<evidence type="ECO:0000259" key="5">
    <source>
        <dbReference type="PROSITE" id="PS51444"/>
    </source>
</evidence>
<feature type="compositionally biased region" description="Polar residues" evidence="3">
    <location>
        <begin position="422"/>
        <end position="435"/>
    </location>
</feature>
<dbReference type="PANTHER" id="PTHR45733">
    <property type="entry name" value="FORMIN-J"/>
    <property type="match status" value="1"/>
</dbReference>
<feature type="compositionally biased region" description="Low complexity" evidence="3">
    <location>
        <begin position="852"/>
        <end position="866"/>
    </location>
</feature>
<dbReference type="GO" id="GO:0004721">
    <property type="term" value="F:phosphoprotein phosphatase activity"/>
    <property type="evidence" value="ECO:0007669"/>
    <property type="project" value="UniProtKB-KW"/>
</dbReference>
<feature type="compositionally biased region" description="Pro residues" evidence="3">
    <location>
        <begin position="794"/>
        <end position="803"/>
    </location>
</feature>
<proteinExistence type="inferred from homology"/>